<dbReference type="EMBL" id="CP002347">
    <property type="protein sequence ID" value="ADR18584.1"/>
    <property type="molecule type" value="Genomic_DNA"/>
</dbReference>
<dbReference type="STRING" id="768670.Calni_0673"/>
<keyword evidence="11" id="KW-0535">Nitrogen fixation</keyword>
<keyword evidence="9" id="KW-0408">Iron</keyword>
<dbReference type="RefSeq" id="WP_013450797.1">
    <property type="nucleotide sequence ID" value="NC_014758.1"/>
</dbReference>
<dbReference type="SFLD" id="SFLDF00281">
    <property type="entry name" value="FeMo_cofactor_biosynthesis_pro"/>
    <property type="match status" value="1"/>
</dbReference>
<keyword evidence="6" id="KW-0004">4Fe-4S</keyword>
<dbReference type="KEGG" id="cni:Calni_0673"/>
<dbReference type="eggNOG" id="COG0535">
    <property type="taxonomic scope" value="Bacteria"/>
</dbReference>
<feature type="domain" description="Radical SAM core" evidence="15">
    <location>
        <begin position="29"/>
        <end position="272"/>
    </location>
</feature>
<evidence type="ECO:0000313" key="16">
    <source>
        <dbReference type="EMBL" id="ADR18584.1"/>
    </source>
</evidence>
<comment type="similarity">
    <text evidence="4">Belongs to the radical SAM superfamily. NifB family.</text>
</comment>
<evidence type="ECO:0000256" key="12">
    <source>
        <dbReference type="ARBA" id="ARBA00023239"/>
    </source>
</evidence>
<dbReference type="GO" id="GO:0051539">
    <property type="term" value="F:4 iron, 4 sulfur cluster binding"/>
    <property type="evidence" value="ECO:0007669"/>
    <property type="project" value="UniProtKB-KW"/>
</dbReference>
<evidence type="ECO:0000256" key="1">
    <source>
        <dbReference type="ARBA" id="ARBA00001966"/>
    </source>
</evidence>
<evidence type="ECO:0000256" key="11">
    <source>
        <dbReference type="ARBA" id="ARBA00023231"/>
    </source>
</evidence>
<evidence type="ECO:0000256" key="2">
    <source>
        <dbReference type="ARBA" id="ARBA00003522"/>
    </source>
</evidence>
<proteinExistence type="inferred from homology"/>
<dbReference type="InterPro" id="IPR007197">
    <property type="entry name" value="rSAM"/>
</dbReference>
<keyword evidence="8" id="KW-0479">Metal-binding</keyword>
<dbReference type="CDD" id="cd01335">
    <property type="entry name" value="Radical_SAM"/>
    <property type="match status" value="1"/>
</dbReference>
<dbReference type="PANTHER" id="PTHR43787">
    <property type="entry name" value="FEMO COFACTOR BIOSYNTHESIS PROTEIN NIFB-RELATED"/>
    <property type="match status" value="1"/>
</dbReference>
<evidence type="ECO:0000256" key="10">
    <source>
        <dbReference type="ARBA" id="ARBA00023014"/>
    </source>
</evidence>
<name>E4TG34_CALNY</name>
<protein>
    <recommendedName>
        <fullName evidence="5">FeMo cofactor biosynthesis protein NifB</fullName>
    </recommendedName>
    <alternativeName>
        <fullName evidence="14">Nitrogenase cofactor maturase NifB</fullName>
    </alternativeName>
    <alternativeName>
        <fullName evidence="13">Radical SAM assemblase NifB</fullName>
    </alternativeName>
</protein>
<evidence type="ECO:0000256" key="13">
    <source>
        <dbReference type="ARBA" id="ARBA00030926"/>
    </source>
</evidence>
<dbReference type="InterPro" id="IPR058240">
    <property type="entry name" value="rSAM_sf"/>
</dbReference>
<keyword evidence="10" id="KW-0411">Iron-sulfur</keyword>
<dbReference type="UniPathway" id="UPA00782"/>
<evidence type="ECO:0000313" key="17">
    <source>
        <dbReference type="Proteomes" id="UP000007039"/>
    </source>
</evidence>
<dbReference type="SFLD" id="SFLDG01068">
    <property type="entry name" value="FeMo_cofactor_biosynthesis_pro"/>
    <property type="match status" value="1"/>
</dbReference>
<dbReference type="PANTHER" id="PTHR43787:SF13">
    <property type="entry name" value="FEMO COFACTOR BIOSYNTHESIS PROTEIN NIFB"/>
    <property type="match status" value="1"/>
</dbReference>
<dbReference type="InterPro" id="IPR005980">
    <property type="entry name" value="Nase_CF_NifB"/>
</dbReference>
<sequence>MNCTILKPELKDSIKERIKDHPCFCEKAHTKYSRMHLAVAPKCNIQCNYCNRKFDCVNESRPGVTSKVLTPEEAFERFKCVKSKINDLTVVGIAGPGDPLANIENTMKTFELIRNYSNNIRLCLSTNGLMLPYYIKDLVKLGVEHITITINTVDEKIGSKIYRFIKFNGKTYKGVEASEILYDRQLEGLRMAVSMGLIVKINTVLIPGINDANIPDISRMIKREGGFIHNIIPLINPADNSTYFAKEKVREPEAKEIEFARFQATLELGSISMVMKHCKQCRADAVGKLNEDYEI</sequence>
<reference key="1">
    <citation type="submission" date="2010-11" db="EMBL/GenBank/DDBJ databases">
        <title>The complete genome of chromosome of Calditerrivibrio nitroreducens DSM 19672.</title>
        <authorList>
            <consortium name="US DOE Joint Genome Institute (JGI-PGF)"/>
            <person name="Lucas S."/>
            <person name="Copeland A."/>
            <person name="Lapidus A."/>
            <person name="Bruce D."/>
            <person name="Goodwin L."/>
            <person name="Pitluck S."/>
            <person name="Kyrpides N."/>
            <person name="Mavromatis K."/>
            <person name="Ivanova N."/>
            <person name="Mikhailova N."/>
            <person name="Zeytun A."/>
            <person name="Brettin T."/>
            <person name="Detter J.C."/>
            <person name="Tapia R."/>
            <person name="Han C."/>
            <person name="Land M."/>
            <person name="Hauser L."/>
            <person name="Markowitz V."/>
            <person name="Cheng J.-F."/>
            <person name="Hugenholtz P."/>
            <person name="Woyke T."/>
            <person name="Wu D."/>
            <person name="Spring S."/>
            <person name="Schroeder M."/>
            <person name="Brambilla E."/>
            <person name="Klenk H.-P."/>
            <person name="Eisen J.A."/>
        </authorList>
    </citation>
    <scope>NUCLEOTIDE SEQUENCE [LARGE SCALE GENOMIC DNA]</scope>
    <source>
        <strain>DSM 19672</strain>
    </source>
</reference>
<dbReference type="PROSITE" id="PS51918">
    <property type="entry name" value="RADICAL_SAM"/>
    <property type="match status" value="1"/>
</dbReference>
<dbReference type="SMART" id="SM00729">
    <property type="entry name" value="Elp3"/>
    <property type="match status" value="1"/>
</dbReference>
<gene>
    <name evidence="16" type="ordered locus">Calni_0673</name>
</gene>
<accession>E4TG34</accession>
<dbReference type="PROSITE" id="PS01305">
    <property type="entry name" value="MOAA_NIFB_PQQE"/>
    <property type="match status" value="1"/>
</dbReference>
<dbReference type="Proteomes" id="UP000007039">
    <property type="component" value="Chromosome"/>
</dbReference>
<comment type="cofactor">
    <cofactor evidence="1">
        <name>[4Fe-4S] cluster</name>
        <dbReference type="ChEBI" id="CHEBI:49883"/>
    </cofactor>
</comment>
<dbReference type="NCBIfam" id="TIGR01290">
    <property type="entry name" value="nifB"/>
    <property type="match status" value="1"/>
</dbReference>
<keyword evidence="12" id="KW-0456">Lyase</keyword>
<evidence type="ECO:0000256" key="4">
    <source>
        <dbReference type="ARBA" id="ARBA00006804"/>
    </source>
</evidence>
<evidence type="ECO:0000256" key="14">
    <source>
        <dbReference type="ARBA" id="ARBA00032102"/>
    </source>
</evidence>
<comment type="pathway">
    <text evidence="3">Cofactor biosynthesis; Fe-Mo cofactor biosynthesis.</text>
</comment>
<evidence type="ECO:0000256" key="8">
    <source>
        <dbReference type="ARBA" id="ARBA00022723"/>
    </source>
</evidence>
<organism evidence="16 17">
    <name type="scientific">Calditerrivibrio nitroreducens (strain DSM 19672 / NBRC 101217 / Yu37-1)</name>
    <dbReference type="NCBI Taxonomy" id="768670"/>
    <lineage>
        <taxon>Bacteria</taxon>
        <taxon>Pseudomonadati</taxon>
        <taxon>Deferribacterota</taxon>
        <taxon>Deferribacteres</taxon>
        <taxon>Deferribacterales</taxon>
        <taxon>Calditerrivibrionaceae</taxon>
    </lineage>
</organism>
<evidence type="ECO:0000256" key="3">
    <source>
        <dbReference type="ARBA" id="ARBA00005155"/>
    </source>
</evidence>
<reference evidence="16 17" key="2">
    <citation type="journal article" date="2011" name="Stand. Genomic Sci.">
        <title>Complete genome sequence of Calditerrivibrio nitroreducens type strain (Yu37-1).</title>
        <authorList>
            <person name="Pitluck S."/>
            <person name="Sikorski J."/>
            <person name="Zeytun A."/>
            <person name="Lapidus A."/>
            <person name="Nolan M."/>
            <person name="Lucas S."/>
            <person name="Hammon N."/>
            <person name="Deshpande S."/>
            <person name="Cheng J.F."/>
            <person name="Tapia R."/>
            <person name="Han C."/>
            <person name="Goodwin L."/>
            <person name="Liolios K."/>
            <person name="Pagani I."/>
            <person name="Ivanova N."/>
            <person name="Mavromatis K."/>
            <person name="Pati A."/>
            <person name="Chen A."/>
            <person name="Palaniappan K."/>
            <person name="Hauser L."/>
            <person name="Chang Y.J."/>
            <person name="Jeffries C.D."/>
            <person name="Detter J.C."/>
            <person name="Brambilla E."/>
            <person name="Djao O.D."/>
            <person name="Rohde M."/>
            <person name="Spring S."/>
            <person name="Goker M."/>
            <person name="Woyke T."/>
            <person name="Bristow J."/>
            <person name="Eisen J.A."/>
            <person name="Markowitz V."/>
            <person name="Hugenholtz P."/>
            <person name="Kyrpides N.C."/>
            <person name="Klenk H.P."/>
            <person name="Land M."/>
        </authorList>
    </citation>
    <scope>NUCLEOTIDE SEQUENCE [LARGE SCALE GENOMIC DNA]</scope>
    <source>
        <strain evidence="17">DSM 19672 / NBRC 101217 / Yu37-1</strain>
    </source>
</reference>
<dbReference type="OrthoDB" id="9785734at2"/>
<keyword evidence="7" id="KW-0949">S-adenosyl-L-methionine</keyword>
<dbReference type="SFLD" id="SFLDG01067">
    <property type="entry name" value="SPASM/twitch_domain_containing"/>
    <property type="match status" value="1"/>
</dbReference>
<dbReference type="GO" id="GO:0046872">
    <property type="term" value="F:metal ion binding"/>
    <property type="evidence" value="ECO:0007669"/>
    <property type="project" value="UniProtKB-KW"/>
</dbReference>
<dbReference type="GO" id="GO:0032324">
    <property type="term" value="P:molybdopterin cofactor biosynthetic process"/>
    <property type="evidence" value="ECO:0007669"/>
    <property type="project" value="UniProtKB-ARBA"/>
</dbReference>
<keyword evidence="17" id="KW-1185">Reference proteome</keyword>
<dbReference type="SUPFAM" id="SSF102114">
    <property type="entry name" value="Radical SAM enzymes"/>
    <property type="match status" value="1"/>
</dbReference>
<dbReference type="HOGENOM" id="CLU_027639_1_0_0"/>
<evidence type="ECO:0000256" key="9">
    <source>
        <dbReference type="ARBA" id="ARBA00023004"/>
    </source>
</evidence>
<dbReference type="InterPro" id="IPR000385">
    <property type="entry name" value="MoaA_NifB_PqqE_Fe-S-bd_CS"/>
</dbReference>
<evidence type="ECO:0000259" key="15">
    <source>
        <dbReference type="PROSITE" id="PS51918"/>
    </source>
</evidence>
<dbReference type="Gene3D" id="3.20.20.70">
    <property type="entry name" value="Aldolase class I"/>
    <property type="match status" value="1"/>
</dbReference>
<dbReference type="AlphaFoldDB" id="E4TG34"/>
<dbReference type="SFLD" id="SFLDS00029">
    <property type="entry name" value="Radical_SAM"/>
    <property type="match status" value="1"/>
</dbReference>
<dbReference type="InterPro" id="IPR006638">
    <property type="entry name" value="Elp3/MiaA/NifB-like_rSAM"/>
</dbReference>
<evidence type="ECO:0000256" key="6">
    <source>
        <dbReference type="ARBA" id="ARBA00022485"/>
    </source>
</evidence>
<dbReference type="InterPro" id="IPR013785">
    <property type="entry name" value="Aldolase_TIM"/>
</dbReference>
<dbReference type="GO" id="GO:0016829">
    <property type="term" value="F:lyase activity"/>
    <property type="evidence" value="ECO:0007669"/>
    <property type="project" value="UniProtKB-KW"/>
</dbReference>
<comment type="function">
    <text evidence="2">Involved in the biosynthesis of the iron-molybdenum cofactor (FeMo-co or M-cluster) found in the dinitrogenase enzyme of the nitrogenase complex in nitrogen-fixing microorganisms. NifB catalyzes the crucial step of radical SAM-dependent carbide insertion that occurs concomitant with the insertion of a 9th sulfur and the rearrangement/coupling of two [4Fe-4S] clusters into a [8Fe-9S-C] cluster, the precursor to the M-cluster.</text>
</comment>
<evidence type="ECO:0000256" key="7">
    <source>
        <dbReference type="ARBA" id="ARBA00022691"/>
    </source>
</evidence>
<evidence type="ECO:0000256" key="5">
    <source>
        <dbReference type="ARBA" id="ARBA00021702"/>
    </source>
</evidence>
<dbReference type="Pfam" id="PF04055">
    <property type="entry name" value="Radical_SAM"/>
    <property type="match status" value="1"/>
</dbReference>